<name>A0A2P7RJW6_9HYPH</name>
<evidence type="ECO:0000313" key="1">
    <source>
        <dbReference type="EMBL" id="PSJ50502.1"/>
    </source>
</evidence>
<evidence type="ECO:0000313" key="2">
    <source>
        <dbReference type="Proteomes" id="UP000241229"/>
    </source>
</evidence>
<comment type="caution">
    <text evidence="1">The sequence shown here is derived from an EMBL/GenBank/DDBJ whole genome shotgun (WGS) entry which is preliminary data.</text>
</comment>
<dbReference type="AlphaFoldDB" id="A0A2P7RJW6"/>
<keyword evidence="2" id="KW-1185">Reference proteome</keyword>
<dbReference type="Proteomes" id="UP000241229">
    <property type="component" value="Unassembled WGS sequence"/>
</dbReference>
<accession>A0A2P7RJW6</accession>
<dbReference type="RefSeq" id="WP_106775591.1">
    <property type="nucleotide sequence ID" value="NZ_PXYK01000050.1"/>
</dbReference>
<sequence length="142" mass="15029">MTVRLRAHHLLCMLTYVGKGYSAAFTDNYDAIVERLSGGEDILLVAGPDDICRPLLGEDGAHCLNASVVERDALAAAAVGGLLGRPLGPGQRIALDPAVLARMREAFRQGTTRRACSECEWLDLCSRVSAGGFTGTKLVCPG</sequence>
<protein>
    <submittedName>
        <fullName evidence="1">DUF1284 domain-containing protein</fullName>
    </submittedName>
</protein>
<dbReference type="OrthoDB" id="6195504at2"/>
<dbReference type="InterPro" id="IPR009702">
    <property type="entry name" value="DUF1284"/>
</dbReference>
<proteinExistence type="predicted"/>
<gene>
    <name evidence="1" type="ORF">C7I84_28500</name>
</gene>
<organism evidence="1 2">
    <name type="scientific">Kumtagia ephedrae</name>
    <dbReference type="NCBI Taxonomy" id="2116701"/>
    <lineage>
        <taxon>Bacteria</taxon>
        <taxon>Pseudomonadati</taxon>
        <taxon>Pseudomonadota</taxon>
        <taxon>Alphaproteobacteria</taxon>
        <taxon>Hyphomicrobiales</taxon>
        <taxon>Phyllobacteriaceae</taxon>
        <taxon>Kumtagia</taxon>
    </lineage>
</organism>
<dbReference type="Pfam" id="PF06935">
    <property type="entry name" value="DUF1284"/>
    <property type="match status" value="1"/>
</dbReference>
<dbReference type="EMBL" id="PXYK01000050">
    <property type="protein sequence ID" value="PSJ50502.1"/>
    <property type="molecule type" value="Genomic_DNA"/>
</dbReference>
<reference evidence="1 2" key="1">
    <citation type="submission" date="2018-03" db="EMBL/GenBank/DDBJ databases">
        <title>The draft genome of Mesorhizobium sp. 6GN-30.</title>
        <authorList>
            <person name="Liu L."/>
            <person name="Li L."/>
            <person name="Wang T."/>
            <person name="Zhang X."/>
            <person name="Liang L."/>
        </authorList>
    </citation>
    <scope>NUCLEOTIDE SEQUENCE [LARGE SCALE GENOMIC DNA]</scope>
    <source>
        <strain evidence="1 2">6GN30</strain>
    </source>
</reference>